<dbReference type="Proteomes" id="UP001186944">
    <property type="component" value="Unassembled WGS sequence"/>
</dbReference>
<dbReference type="Gene3D" id="3.30.420.40">
    <property type="match status" value="2"/>
</dbReference>
<sequence>MGDNCLFFGAIDFGTSFTGYALASRKDLTEENVKFITSNWSSPFGSVTEYQTTSAVLFDPHGDFKACGFKAEEWYAGLALEEEELSKIEDAEEREHRDHNNWFFFRHFKMMLYDQLTMDRNHELTDDKGKTMPAIKVFSALIEYMKDDLLERCTKQYEDFREEDLMWTITVPAIWTDSAKQFMREASERAGIASDRLRIALEPECGAFYCRSLSSLRSEMKMLKTGSKYMVLDCGGGTIDIAVHEVLQGNKVKELYKSNGGQGGGTEVDKAFWKLLSSLVGREVVETFCDKNKYDQMSLIQNFEIKKKTINNEESNMQVTFRIPESLLRTFENVTGKTVDHEKVEESLTMDNYLIGKVKWRYDKLRVHKEVAVSLFDSSRKHIKKILMEQFRIPAVKSVDHIIMIGGFSEAPLIQEAVKACRPTAKIIVPKDASLAVVKGAVMFGYNPFVVHSRISRYTYGKKVLLKFDSKLDPPAYLTYDREGNRFCDNRFSVFLKEGDEIILNESEIVTTSTALFQDQEKMAIAIYVSKLGVPLYTTKCTKVGYIEFNVPKVSTKTNRKFRTIMRFGDTESRVRVLDMTSGKEVSSARFNFLG</sequence>
<dbReference type="InterPro" id="IPR013126">
    <property type="entry name" value="Hsp_70_fam"/>
</dbReference>
<dbReference type="GO" id="GO:0140662">
    <property type="term" value="F:ATP-dependent protein folding chaperone"/>
    <property type="evidence" value="ECO:0007669"/>
    <property type="project" value="InterPro"/>
</dbReference>
<dbReference type="CDD" id="cd10229">
    <property type="entry name" value="ASKHA_NBD_HSP70_HSPA12"/>
    <property type="match status" value="1"/>
</dbReference>
<organism evidence="4 5">
    <name type="scientific">Pinctada imbricata</name>
    <name type="common">Atlantic pearl-oyster</name>
    <name type="synonym">Pinctada martensii</name>
    <dbReference type="NCBI Taxonomy" id="66713"/>
    <lineage>
        <taxon>Eukaryota</taxon>
        <taxon>Metazoa</taxon>
        <taxon>Spiralia</taxon>
        <taxon>Lophotrochozoa</taxon>
        <taxon>Mollusca</taxon>
        <taxon>Bivalvia</taxon>
        <taxon>Autobranchia</taxon>
        <taxon>Pteriomorphia</taxon>
        <taxon>Pterioida</taxon>
        <taxon>Pterioidea</taxon>
        <taxon>Pteriidae</taxon>
        <taxon>Pinctada</taxon>
    </lineage>
</organism>
<dbReference type="PANTHER" id="PTHR14187">
    <property type="entry name" value="ALPHA KINASE/ELONGATION FACTOR 2 KINASE"/>
    <property type="match status" value="1"/>
</dbReference>
<dbReference type="GO" id="GO:0005524">
    <property type="term" value="F:ATP binding"/>
    <property type="evidence" value="ECO:0007669"/>
    <property type="project" value="UniProtKB-KW"/>
</dbReference>
<evidence type="ECO:0000313" key="5">
    <source>
        <dbReference type="Proteomes" id="UP001186944"/>
    </source>
</evidence>
<keyword evidence="2" id="KW-0547">Nucleotide-binding</keyword>
<accession>A0AA88XTT9</accession>
<evidence type="ECO:0000256" key="2">
    <source>
        <dbReference type="ARBA" id="ARBA00022741"/>
    </source>
</evidence>
<evidence type="ECO:0000256" key="1">
    <source>
        <dbReference type="ARBA" id="ARBA00007381"/>
    </source>
</evidence>
<keyword evidence="3" id="KW-0067">ATP-binding</keyword>
<keyword evidence="5" id="KW-1185">Reference proteome</keyword>
<gene>
    <name evidence="4" type="ORF">FSP39_020594</name>
</gene>
<dbReference type="Pfam" id="PF00012">
    <property type="entry name" value="HSP70"/>
    <property type="match status" value="1"/>
</dbReference>
<protein>
    <recommendedName>
        <fullName evidence="6">Heat shock 70 kDa protein 12A</fullName>
    </recommendedName>
</protein>
<evidence type="ECO:0000313" key="4">
    <source>
        <dbReference type="EMBL" id="KAK3091538.1"/>
    </source>
</evidence>
<dbReference type="AlphaFoldDB" id="A0AA88XTT9"/>
<reference evidence="4" key="1">
    <citation type="submission" date="2019-08" db="EMBL/GenBank/DDBJ databases">
        <title>The improved chromosome-level genome for the pearl oyster Pinctada fucata martensii using PacBio sequencing and Hi-C.</title>
        <authorList>
            <person name="Zheng Z."/>
        </authorList>
    </citation>
    <scope>NUCLEOTIDE SEQUENCE</scope>
    <source>
        <strain evidence="4">ZZ-2019</strain>
        <tissue evidence="4">Adductor muscle</tissue>
    </source>
</reference>
<proteinExistence type="inferred from homology"/>
<comment type="caution">
    <text evidence="4">The sequence shown here is derived from an EMBL/GenBank/DDBJ whole genome shotgun (WGS) entry which is preliminary data.</text>
</comment>
<dbReference type="SUPFAM" id="SSF53067">
    <property type="entry name" value="Actin-like ATPase domain"/>
    <property type="match status" value="2"/>
</dbReference>
<dbReference type="EMBL" id="VSWD01000010">
    <property type="protein sequence ID" value="KAK3091538.1"/>
    <property type="molecule type" value="Genomic_DNA"/>
</dbReference>
<evidence type="ECO:0008006" key="6">
    <source>
        <dbReference type="Google" id="ProtNLM"/>
    </source>
</evidence>
<comment type="similarity">
    <text evidence="1">Belongs to the heat shock protein 70 family.</text>
</comment>
<evidence type="ECO:0000256" key="3">
    <source>
        <dbReference type="ARBA" id="ARBA00022840"/>
    </source>
</evidence>
<dbReference type="InterPro" id="IPR043129">
    <property type="entry name" value="ATPase_NBD"/>
</dbReference>
<dbReference type="PANTHER" id="PTHR14187:SF5">
    <property type="entry name" value="HEAT SHOCK 70 KDA PROTEIN 12A"/>
    <property type="match status" value="1"/>
</dbReference>
<name>A0AA88XTT9_PINIB</name>